<dbReference type="GO" id="GO:0016787">
    <property type="term" value="F:hydrolase activity"/>
    <property type="evidence" value="ECO:0007669"/>
    <property type="project" value="UniProtKB-KW"/>
</dbReference>
<dbReference type="SUPFAM" id="SSF52540">
    <property type="entry name" value="P-loop containing nucleoside triphosphate hydrolases"/>
    <property type="match status" value="1"/>
</dbReference>
<reference evidence="14" key="1">
    <citation type="journal article" date="2023" name="Mol. Biol. Evol.">
        <title>Third-Generation Sequencing Reveals the Adaptive Role of the Epigenome in Three Deep-Sea Polychaetes.</title>
        <authorList>
            <person name="Perez M."/>
            <person name="Aroh O."/>
            <person name="Sun Y."/>
            <person name="Lan Y."/>
            <person name="Juniper S.K."/>
            <person name="Young C.R."/>
            <person name="Angers B."/>
            <person name="Qian P.Y."/>
        </authorList>
    </citation>
    <scope>NUCLEOTIDE SEQUENCE</scope>
    <source>
        <strain evidence="14">R07B-5</strain>
    </source>
</reference>
<proteinExistence type="inferred from homology"/>
<dbReference type="EMBL" id="JAODUO010000402">
    <property type="protein sequence ID" value="KAK2181328.1"/>
    <property type="molecule type" value="Genomic_DNA"/>
</dbReference>
<keyword evidence="9 11" id="KW-0539">Nucleus</keyword>
<evidence type="ECO:0000313" key="14">
    <source>
        <dbReference type="EMBL" id="KAK2181328.1"/>
    </source>
</evidence>
<keyword evidence="3 11" id="KW-0235">DNA replication</keyword>
<comment type="similarity">
    <text evidence="2 10">Belongs to the MCM family.</text>
</comment>
<dbReference type="PROSITE" id="PS00847">
    <property type="entry name" value="MCM_1"/>
    <property type="match status" value="1"/>
</dbReference>
<evidence type="ECO:0000256" key="12">
    <source>
        <dbReference type="SAM" id="MobiDB-lite"/>
    </source>
</evidence>
<dbReference type="PANTHER" id="PTHR11630:SF66">
    <property type="entry name" value="DNA REPLICATION LICENSING FACTOR MCM4"/>
    <property type="match status" value="1"/>
</dbReference>
<dbReference type="InterPro" id="IPR036388">
    <property type="entry name" value="WH-like_DNA-bd_sf"/>
</dbReference>
<dbReference type="InterPro" id="IPR027417">
    <property type="entry name" value="P-loop_NTPase"/>
</dbReference>
<feature type="compositionally biased region" description="Basic and acidic residues" evidence="12">
    <location>
        <begin position="174"/>
        <end position="184"/>
    </location>
</feature>
<evidence type="ECO:0000256" key="1">
    <source>
        <dbReference type="ARBA" id="ARBA00004123"/>
    </source>
</evidence>
<dbReference type="PRINTS" id="PR01660">
    <property type="entry name" value="MCMPROTEIN4"/>
</dbReference>
<dbReference type="Pfam" id="PF17207">
    <property type="entry name" value="MCM_OB"/>
    <property type="match status" value="1"/>
</dbReference>
<dbReference type="Pfam" id="PF14551">
    <property type="entry name" value="MCM_N"/>
    <property type="match status" value="1"/>
</dbReference>
<dbReference type="InterPro" id="IPR033762">
    <property type="entry name" value="MCM_OB"/>
</dbReference>
<feature type="compositionally biased region" description="Low complexity" evidence="12">
    <location>
        <begin position="1"/>
        <end position="10"/>
    </location>
</feature>
<dbReference type="InterPro" id="IPR018525">
    <property type="entry name" value="MCM_CS"/>
</dbReference>
<evidence type="ECO:0000259" key="13">
    <source>
        <dbReference type="PROSITE" id="PS50051"/>
    </source>
</evidence>
<dbReference type="InterPro" id="IPR008047">
    <property type="entry name" value="MCM_4"/>
</dbReference>
<sequence length="933" mass="103902">MSSPPTTPSTRRSKRGRSTEPPSETSSPPDTPSRRSSRSAKSTPAKSTPAKSTPAKSTPAKSTPAKSTPGKNAANGTPTRRTPRRGKQDVTSPPSQRRRVDSSPGGDLAPLPSSPPTGTPQGAIETSLLSSPGRSRSGASEIDLSSPLNYGTPSSRLGGGTPRTPGAAGTPIRPRPDVRSERKMRTVALGGGDSDAGRLPSELTSESNAGPQLVIWGTDVVVSQCKDKFKRFIECFIDPSIEPDEKFEGMDIDEPLYLQKLEEINAIGDPFLNFNSDHLQQFDAPLYRQLICYPQEVIPTFDMAINEMFFDKYPDTALEHQIQVRPFNANQTHNMRSLNPEDIDKLITINGLVIRTSSLVPEMREAFFECHVCHKTTSVEIERGRIAEPILCQNCNTNHSFQLIHNRSHFSDKQMVKMQESPDDMPAGQTPHTVVVYAHGDLVDKVQPGDRVTVTGIYRAAPLRENPRMRNVKAVYKTHIDVVHYRKLDARRLHIIDDEQGKTCQLSEERIQQLFDLSKQEDIYERLASALAPSIYENVDIKKGLLLQLFGGTKKDFSGAGRPHFRSDINILLCGDPGTSKSQLLQYVYNLVPRAQYTSGKGSSAVGLTAYITKDPETRQLVLQTGALVLSDNGVCCIDEFDKMNESTRSVLHEVMEQQTLSIAKAGIICSLNARTSILAAANPVESQWNKNKTIIENIQLPHTLLSRFDLIFLILDPQDELFDRKLANHLVSLYYQGTEEKEMEYMDMSMLKDYIGYAKEYIHPSLSEKASQAFIESYVEMRKVGSGRGQISAYPRQLESLIRLAESHARMRLSKVVEVKDVQEARRLHREALKQAAIDPATGKIDISILTTGISGAARKQRAERAQLLRAMIKEKGKVVTLKYIKLFEEFRERVQEKLHETFVTKESYEDALKDLQDDGAIVRTGSLIRVC</sequence>
<evidence type="ECO:0000256" key="3">
    <source>
        <dbReference type="ARBA" id="ARBA00022705"/>
    </source>
</evidence>
<dbReference type="Pfam" id="PF00493">
    <property type="entry name" value="MCM"/>
    <property type="match status" value="1"/>
</dbReference>
<dbReference type="GO" id="GO:1902975">
    <property type="term" value="P:mitotic DNA replication initiation"/>
    <property type="evidence" value="ECO:0007669"/>
    <property type="project" value="TreeGrafter"/>
</dbReference>
<dbReference type="InterPro" id="IPR031327">
    <property type="entry name" value="MCM"/>
</dbReference>
<name>A0AAD9NUP2_RIDPI</name>
<evidence type="ECO:0000256" key="2">
    <source>
        <dbReference type="ARBA" id="ARBA00008010"/>
    </source>
</evidence>
<evidence type="ECO:0000256" key="8">
    <source>
        <dbReference type="ARBA" id="ARBA00023125"/>
    </source>
</evidence>
<dbReference type="GO" id="GO:0005524">
    <property type="term" value="F:ATP binding"/>
    <property type="evidence" value="ECO:0007669"/>
    <property type="project" value="UniProtKB-UniRule"/>
</dbReference>
<dbReference type="GO" id="GO:0042555">
    <property type="term" value="C:MCM complex"/>
    <property type="evidence" value="ECO:0007669"/>
    <property type="project" value="UniProtKB-UniRule"/>
</dbReference>
<feature type="region of interest" description="Disordered" evidence="12">
    <location>
        <begin position="1"/>
        <end position="207"/>
    </location>
</feature>
<dbReference type="Pfam" id="PF17855">
    <property type="entry name" value="MCM_lid"/>
    <property type="match status" value="1"/>
</dbReference>
<dbReference type="CDD" id="cd17755">
    <property type="entry name" value="MCM4"/>
    <property type="match status" value="1"/>
</dbReference>
<comment type="subcellular location">
    <subcellularLocation>
        <location evidence="1">Nucleus</location>
    </subcellularLocation>
</comment>
<dbReference type="SMART" id="SM00350">
    <property type="entry name" value="MCM"/>
    <property type="match status" value="1"/>
</dbReference>
<dbReference type="GO" id="GO:0005634">
    <property type="term" value="C:nucleus"/>
    <property type="evidence" value="ECO:0007669"/>
    <property type="project" value="UniProtKB-SubCell"/>
</dbReference>
<dbReference type="InterPro" id="IPR027925">
    <property type="entry name" value="MCM_N"/>
</dbReference>
<comment type="caution">
    <text evidence="14">The sequence shown here is derived from an EMBL/GenBank/DDBJ whole genome shotgun (WGS) entry which is preliminary data.</text>
</comment>
<dbReference type="EC" id="3.6.4.12" evidence="11"/>
<dbReference type="InterPro" id="IPR001208">
    <property type="entry name" value="MCM_dom"/>
</dbReference>
<keyword evidence="5 11" id="KW-0378">Hydrolase</keyword>
<evidence type="ECO:0000256" key="10">
    <source>
        <dbReference type="RuleBase" id="RU004070"/>
    </source>
</evidence>
<dbReference type="FunFam" id="3.40.50.300:FF:000217">
    <property type="entry name" value="DNA helicase"/>
    <property type="match status" value="1"/>
</dbReference>
<keyword evidence="4 10" id="KW-0547">Nucleotide-binding</keyword>
<keyword evidence="15" id="KW-1185">Reference proteome</keyword>
<feature type="compositionally biased region" description="Polar residues" evidence="12">
    <location>
        <begin position="40"/>
        <end position="76"/>
    </location>
</feature>
<dbReference type="GO" id="GO:0000727">
    <property type="term" value="P:double-strand break repair via break-induced replication"/>
    <property type="evidence" value="ECO:0007669"/>
    <property type="project" value="TreeGrafter"/>
</dbReference>
<dbReference type="SUPFAM" id="SSF50249">
    <property type="entry name" value="Nucleic acid-binding proteins"/>
    <property type="match status" value="1"/>
</dbReference>
<dbReference type="AlphaFoldDB" id="A0AAD9NUP2"/>
<evidence type="ECO:0000256" key="6">
    <source>
        <dbReference type="ARBA" id="ARBA00022806"/>
    </source>
</evidence>
<protein>
    <recommendedName>
        <fullName evidence="11">DNA replication licensing factor MCM4</fullName>
        <ecNumber evidence="11">3.6.4.12</ecNumber>
    </recommendedName>
</protein>
<feature type="compositionally biased region" description="Low complexity" evidence="12">
    <location>
        <begin position="162"/>
        <end position="171"/>
    </location>
</feature>
<feature type="compositionally biased region" description="Low complexity" evidence="12">
    <location>
        <begin position="127"/>
        <end position="140"/>
    </location>
</feature>
<gene>
    <name evidence="14" type="ORF">NP493_403g03000</name>
</gene>
<dbReference type="Gene3D" id="2.20.28.10">
    <property type="match status" value="1"/>
</dbReference>
<dbReference type="FunFam" id="2.20.28.10:FF:000003">
    <property type="entry name" value="DNA helicase"/>
    <property type="match status" value="1"/>
</dbReference>
<dbReference type="GO" id="GO:0006271">
    <property type="term" value="P:DNA strand elongation involved in DNA replication"/>
    <property type="evidence" value="ECO:0007669"/>
    <property type="project" value="TreeGrafter"/>
</dbReference>
<dbReference type="PRINTS" id="PR01657">
    <property type="entry name" value="MCMFAMILY"/>
</dbReference>
<dbReference type="Gene3D" id="1.10.10.10">
    <property type="entry name" value="Winged helix-like DNA-binding domain superfamily/Winged helix DNA-binding domain"/>
    <property type="match status" value="1"/>
</dbReference>
<feature type="domain" description="MCM C-terminal AAA(+) ATPase" evidence="13">
    <location>
        <begin position="523"/>
        <end position="731"/>
    </location>
</feature>
<evidence type="ECO:0000256" key="7">
    <source>
        <dbReference type="ARBA" id="ARBA00022840"/>
    </source>
</evidence>
<keyword evidence="8 10" id="KW-0238">DNA-binding</keyword>
<comment type="subunit">
    <text evidence="11">Component of the MCM2-7 complex.</text>
</comment>
<dbReference type="InterPro" id="IPR041562">
    <property type="entry name" value="MCM_lid"/>
</dbReference>
<comment type="function">
    <text evidence="11">Acts as component of the MCM2-7 complex (MCM complex) which is the replicative helicase essential for 'once per cell cycle' DNA replication initiation and elongation in eukaryotic cells. The active ATPase sites in the MCM2-7 ring are formed through the interaction surfaces of two neighboring subunits such that a critical structure of a conserved arginine finger motif is provided in trans relative to the ATP-binding site of the Walker A box of the adjacent subunit. The six ATPase active sites, however, are likely to contribute differentially to the complex helicase activity.</text>
</comment>
<dbReference type="Gene3D" id="3.30.1640.10">
    <property type="entry name" value="mini-chromosome maintenance (MCM) complex, chain A, domain 1"/>
    <property type="match status" value="1"/>
</dbReference>
<organism evidence="14 15">
    <name type="scientific">Ridgeia piscesae</name>
    <name type="common">Tubeworm</name>
    <dbReference type="NCBI Taxonomy" id="27915"/>
    <lineage>
        <taxon>Eukaryota</taxon>
        <taxon>Metazoa</taxon>
        <taxon>Spiralia</taxon>
        <taxon>Lophotrochozoa</taxon>
        <taxon>Annelida</taxon>
        <taxon>Polychaeta</taxon>
        <taxon>Sedentaria</taxon>
        <taxon>Canalipalpata</taxon>
        <taxon>Sabellida</taxon>
        <taxon>Siboglinidae</taxon>
        <taxon>Ridgeia</taxon>
    </lineage>
</organism>
<evidence type="ECO:0000256" key="9">
    <source>
        <dbReference type="ARBA" id="ARBA00023242"/>
    </source>
</evidence>
<dbReference type="FunFam" id="3.30.1640.10:FF:000001">
    <property type="entry name" value="DNA helicase"/>
    <property type="match status" value="1"/>
</dbReference>
<dbReference type="GO" id="GO:0003697">
    <property type="term" value="F:single-stranded DNA binding"/>
    <property type="evidence" value="ECO:0007669"/>
    <property type="project" value="TreeGrafter"/>
</dbReference>
<keyword evidence="7 10" id="KW-0067">ATP-binding</keyword>
<evidence type="ECO:0000313" key="15">
    <source>
        <dbReference type="Proteomes" id="UP001209878"/>
    </source>
</evidence>
<dbReference type="Gene3D" id="2.40.50.140">
    <property type="entry name" value="Nucleic acid-binding proteins"/>
    <property type="match status" value="1"/>
</dbReference>
<evidence type="ECO:0000256" key="11">
    <source>
        <dbReference type="RuleBase" id="RU368062"/>
    </source>
</evidence>
<accession>A0AAD9NUP2</accession>
<dbReference type="PANTHER" id="PTHR11630">
    <property type="entry name" value="DNA REPLICATION LICENSING FACTOR MCM FAMILY MEMBER"/>
    <property type="match status" value="1"/>
</dbReference>
<dbReference type="GO" id="GO:0017116">
    <property type="term" value="F:single-stranded DNA helicase activity"/>
    <property type="evidence" value="ECO:0007669"/>
    <property type="project" value="TreeGrafter"/>
</dbReference>
<feature type="compositionally biased region" description="Low complexity" evidence="12">
    <location>
        <begin position="19"/>
        <end position="28"/>
    </location>
</feature>
<evidence type="ECO:0000256" key="4">
    <source>
        <dbReference type="ARBA" id="ARBA00022741"/>
    </source>
</evidence>
<keyword evidence="6 11" id="KW-0347">Helicase</keyword>
<comment type="catalytic activity">
    <reaction evidence="11">
        <text>ATP + H2O = ADP + phosphate + H(+)</text>
        <dbReference type="Rhea" id="RHEA:13065"/>
        <dbReference type="ChEBI" id="CHEBI:15377"/>
        <dbReference type="ChEBI" id="CHEBI:15378"/>
        <dbReference type="ChEBI" id="CHEBI:30616"/>
        <dbReference type="ChEBI" id="CHEBI:43474"/>
        <dbReference type="ChEBI" id="CHEBI:456216"/>
        <dbReference type="EC" id="3.6.4.12"/>
    </reaction>
</comment>
<evidence type="ECO:0000256" key="5">
    <source>
        <dbReference type="ARBA" id="ARBA00022801"/>
    </source>
</evidence>
<dbReference type="InterPro" id="IPR012340">
    <property type="entry name" value="NA-bd_OB-fold"/>
</dbReference>
<feature type="compositionally biased region" description="Polar residues" evidence="12">
    <location>
        <begin position="146"/>
        <end position="155"/>
    </location>
</feature>
<dbReference type="PROSITE" id="PS50051">
    <property type="entry name" value="MCM_2"/>
    <property type="match status" value="1"/>
</dbReference>
<dbReference type="Proteomes" id="UP001209878">
    <property type="component" value="Unassembled WGS sequence"/>
</dbReference>
<dbReference type="Gene3D" id="3.40.50.300">
    <property type="entry name" value="P-loop containing nucleotide triphosphate hydrolases"/>
    <property type="match status" value="1"/>
</dbReference>